<evidence type="ECO:0000313" key="3">
    <source>
        <dbReference type="Proteomes" id="UP000275078"/>
    </source>
</evidence>
<feature type="compositionally biased region" description="Polar residues" evidence="1">
    <location>
        <begin position="133"/>
        <end position="150"/>
    </location>
</feature>
<accession>A0A3N4INB1</accession>
<keyword evidence="3" id="KW-1185">Reference proteome</keyword>
<evidence type="ECO:0000313" key="2">
    <source>
        <dbReference type="EMBL" id="RPA87632.1"/>
    </source>
</evidence>
<name>A0A3N4INB1_ASCIM</name>
<feature type="region of interest" description="Disordered" evidence="1">
    <location>
        <begin position="307"/>
        <end position="342"/>
    </location>
</feature>
<feature type="region of interest" description="Disordered" evidence="1">
    <location>
        <begin position="109"/>
        <end position="249"/>
    </location>
</feature>
<feature type="compositionally biased region" description="Acidic residues" evidence="1">
    <location>
        <begin position="327"/>
        <end position="338"/>
    </location>
</feature>
<feature type="region of interest" description="Disordered" evidence="1">
    <location>
        <begin position="405"/>
        <end position="438"/>
    </location>
</feature>
<dbReference type="AlphaFoldDB" id="A0A3N4INB1"/>
<organism evidence="2 3">
    <name type="scientific">Ascobolus immersus RN42</name>
    <dbReference type="NCBI Taxonomy" id="1160509"/>
    <lineage>
        <taxon>Eukaryota</taxon>
        <taxon>Fungi</taxon>
        <taxon>Dikarya</taxon>
        <taxon>Ascomycota</taxon>
        <taxon>Pezizomycotina</taxon>
        <taxon>Pezizomycetes</taxon>
        <taxon>Pezizales</taxon>
        <taxon>Ascobolaceae</taxon>
        <taxon>Ascobolus</taxon>
    </lineage>
</organism>
<proteinExistence type="predicted"/>
<dbReference type="EMBL" id="ML119646">
    <property type="protein sequence ID" value="RPA87632.1"/>
    <property type="molecule type" value="Genomic_DNA"/>
</dbReference>
<feature type="compositionally biased region" description="Basic and acidic residues" evidence="1">
    <location>
        <begin position="122"/>
        <end position="132"/>
    </location>
</feature>
<evidence type="ECO:0000256" key="1">
    <source>
        <dbReference type="SAM" id="MobiDB-lite"/>
    </source>
</evidence>
<gene>
    <name evidence="2" type="ORF">BJ508DRAFT_410391</name>
</gene>
<sequence length="438" mass="47321">MASSPPSYVYVVVISTDERKTGGTEMVDTCGVFETAEDANEEAKSLLSEQYDGHLDAGFIERWTDDDSNTITYDDAGCLRMFDYPEEVCTKGLLSPFKVTVNIHEVRRSRKTATGGEGGAEEQLKTPMKEGESTPTAGNTVLTPPASTEAPTKKRSIDDVDDASEPPSKRPQISLPPISSLMKAGTPNLPHIDSVTKPDMSQLPSLNFAAKPGTPQFSSASSSTGSNNPQLPHIDSLANPAASTTPPKSFKALTTPAVFEKVTLYELTTTTSVEYGQMSSYGPEGSMEDSETEVFLHKDNAIAAFREAATEDDDERGYSGYGGHGDDDGEGEEDDFDWDKDGLPSKYFEDDYNGASRNLAVTKKSYTVIFRPKAEGKDKKGYAEVVQKLHVNDWDGSMKQYVREVKPKGSIGGTTPSAKKAEKSEELTGSPQAPIALD</sequence>
<reference evidence="2 3" key="1">
    <citation type="journal article" date="2018" name="Nat. Ecol. Evol.">
        <title>Pezizomycetes genomes reveal the molecular basis of ectomycorrhizal truffle lifestyle.</title>
        <authorList>
            <person name="Murat C."/>
            <person name="Payen T."/>
            <person name="Noel B."/>
            <person name="Kuo A."/>
            <person name="Morin E."/>
            <person name="Chen J."/>
            <person name="Kohler A."/>
            <person name="Krizsan K."/>
            <person name="Balestrini R."/>
            <person name="Da Silva C."/>
            <person name="Montanini B."/>
            <person name="Hainaut M."/>
            <person name="Levati E."/>
            <person name="Barry K.W."/>
            <person name="Belfiori B."/>
            <person name="Cichocki N."/>
            <person name="Clum A."/>
            <person name="Dockter R.B."/>
            <person name="Fauchery L."/>
            <person name="Guy J."/>
            <person name="Iotti M."/>
            <person name="Le Tacon F."/>
            <person name="Lindquist E.A."/>
            <person name="Lipzen A."/>
            <person name="Malagnac F."/>
            <person name="Mello A."/>
            <person name="Molinier V."/>
            <person name="Miyauchi S."/>
            <person name="Poulain J."/>
            <person name="Riccioni C."/>
            <person name="Rubini A."/>
            <person name="Sitrit Y."/>
            <person name="Splivallo R."/>
            <person name="Traeger S."/>
            <person name="Wang M."/>
            <person name="Zifcakova L."/>
            <person name="Wipf D."/>
            <person name="Zambonelli A."/>
            <person name="Paolocci F."/>
            <person name="Nowrousian M."/>
            <person name="Ottonello S."/>
            <person name="Baldrian P."/>
            <person name="Spatafora J.W."/>
            <person name="Henrissat B."/>
            <person name="Nagy L.G."/>
            <person name="Aury J.M."/>
            <person name="Wincker P."/>
            <person name="Grigoriev I.V."/>
            <person name="Bonfante P."/>
            <person name="Martin F.M."/>
        </authorList>
    </citation>
    <scope>NUCLEOTIDE SEQUENCE [LARGE SCALE GENOMIC DNA]</scope>
    <source>
        <strain evidence="2 3">RN42</strain>
    </source>
</reference>
<dbReference type="Proteomes" id="UP000275078">
    <property type="component" value="Unassembled WGS sequence"/>
</dbReference>
<protein>
    <submittedName>
        <fullName evidence="2">Uncharacterized protein</fullName>
    </submittedName>
</protein>